<dbReference type="Proteomes" id="UP001234297">
    <property type="component" value="Chromosome 10"/>
</dbReference>
<name>A0ACC2KNJ8_PERAE</name>
<comment type="caution">
    <text evidence="1">The sequence shown here is derived from an EMBL/GenBank/DDBJ whole genome shotgun (WGS) entry which is preliminary data.</text>
</comment>
<protein>
    <submittedName>
        <fullName evidence="1">Uncharacterized protein</fullName>
    </submittedName>
</protein>
<accession>A0ACC2KNJ8</accession>
<dbReference type="EMBL" id="CM056818">
    <property type="protein sequence ID" value="KAJ8622725.1"/>
    <property type="molecule type" value="Genomic_DNA"/>
</dbReference>
<proteinExistence type="predicted"/>
<evidence type="ECO:0000313" key="1">
    <source>
        <dbReference type="EMBL" id="KAJ8622725.1"/>
    </source>
</evidence>
<gene>
    <name evidence="1" type="ORF">MRB53_031254</name>
</gene>
<keyword evidence="2" id="KW-1185">Reference proteome</keyword>
<evidence type="ECO:0000313" key="2">
    <source>
        <dbReference type="Proteomes" id="UP001234297"/>
    </source>
</evidence>
<organism evidence="1 2">
    <name type="scientific">Persea americana</name>
    <name type="common">Avocado</name>
    <dbReference type="NCBI Taxonomy" id="3435"/>
    <lineage>
        <taxon>Eukaryota</taxon>
        <taxon>Viridiplantae</taxon>
        <taxon>Streptophyta</taxon>
        <taxon>Embryophyta</taxon>
        <taxon>Tracheophyta</taxon>
        <taxon>Spermatophyta</taxon>
        <taxon>Magnoliopsida</taxon>
        <taxon>Magnoliidae</taxon>
        <taxon>Laurales</taxon>
        <taxon>Lauraceae</taxon>
        <taxon>Persea</taxon>
    </lineage>
</organism>
<reference evidence="1 2" key="1">
    <citation type="journal article" date="2022" name="Hortic Res">
        <title>A haplotype resolved chromosomal level avocado genome allows analysis of novel avocado genes.</title>
        <authorList>
            <person name="Nath O."/>
            <person name="Fletcher S.J."/>
            <person name="Hayward A."/>
            <person name="Shaw L.M."/>
            <person name="Masouleh A.K."/>
            <person name="Furtado A."/>
            <person name="Henry R.J."/>
            <person name="Mitter N."/>
        </authorList>
    </citation>
    <scope>NUCLEOTIDE SEQUENCE [LARGE SCALE GENOMIC DNA]</scope>
    <source>
        <strain evidence="2">cv. Hass</strain>
    </source>
</reference>
<sequence>MEIESTSAIGATTSQHASPLDQCGEWQFPNSAYLVWEDLTVVLPNYGKGPTKRLIQGLSGYCETGRIMVTMGPSGSGKSTLLDSLAGRLAGNVIMTGNILLNGKKRRLDYGVVAYVTQENVLLGTLTVRKTVTYSAQLRLPTSMRKHQIREAVESTLVEMGLQDSADRTYRELASKRHSWG</sequence>